<dbReference type="AlphaFoldDB" id="A0A328AXS8"/>
<protein>
    <submittedName>
        <fullName evidence="1">Uncharacterized protein</fullName>
    </submittedName>
</protein>
<evidence type="ECO:0000313" key="2">
    <source>
        <dbReference type="Proteomes" id="UP000249842"/>
    </source>
</evidence>
<reference evidence="2" key="1">
    <citation type="submission" date="2018-05" db="EMBL/GenBank/DDBJ databases">
        <authorList>
            <person name="Li X."/>
        </authorList>
    </citation>
    <scope>NUCLEOTIDE SEQUENCE [LARGE SCALE GENOMIC DNA]</scope>
    <source>
        <strain evidence="2">HKS-05</strain>
    </source>
</reference>
<organism evidence="1 2">
    <name type="scientific">Phenylobacterium hankyongense</name>
    <dbReference type="NCBI Taxonomy" id="1813876"/>
    <lineage>
        <taxon>Bacteria</taxon>
        <taxon>Pseudomonadati</taxon>
        <taxon>Pseudomonadota</taxon>
        <taxon>Alphaproteobacteria</taxon>
        <taxon>Caulobacterales</taxon>
        <taxon>Caulobacteraceae</taxon>
        <taxon>Phenylobacterium</taxon>
    </lineage>
</organism>
<sequence length="103" mass="11172">MTVITDPAIATSGDLQQARQAAVEAHEAARAAWDRTSTAEDVMVARRLSRAAVVLASMDAWWLEQLHAAMLDCEIEHAADLHAEAVARLLVTWAPPYPPVGSR</sequence>
<gene>
    <name evidence="1" type="ORF">DJ021_06395</name>
</gene>
<keyword evidence="2" id="KW-1185">Reference proteome</keyword>
<dbReference type="EMBL" id="QFYP01000001">
    <property type="protein sequence ID" value="RAK59459.1"/>
    <property type="molecule type" value="Genomic_DNA"/>
</dbReference>
<accession>A0A328AXS8</accession>
<name>A0A328AXS8_9CAUL</name>
<dbReference type="RefSeq" id="WP_111456752.1">
    <property type="nucleotide sequence ID" value="NZ_QFYP01000001.1"/>
</dbReference>
<comment type="caution">
    <text evidence="1">The sequence shown here is derived from an EMBL/GenBank/DDBJ whole genome shotgun (WGS) entry which is preliminary data.</text>
</comment>
<evidence type="ECO:0000313" key="1">
    <source>
        <dbReference type="EMBL" id="RAK59459.1"/>
    </source>
</evidence>
<proteinExistence type="predicted"/>
<dbReference type="Proteomes" id="UP000249842">
    <property type="component" value="Unassembled WGS sequence"/>
</dbReference>